<organism evidence="1 2">
    <name type="scientific">Heterorhabditis bacteriophora</name>
    <name type="common">Entomopathogenic nematode worm</name>
    <dbReference type="NCBI Taxonomy" id="37862"/>
    <lineage>
        <taxon>Eukaryota</taxon>
        <taxon>Metazoa</taxon>
        <taxon>Ecdysozoa</taxon>
        <taxon>Nematoda</taxon>
        <taxon>Chromadorea</taxon>
        <taxon>Rhabditida</taxon>
        <taxon>Rhabditina</taxon>
        <taxon>Rhabditomorpha</taxon>
        <taxon>Strongyloidea</taxon>
        <taxon>Heterorhabditidae</taxon>
        <taxon>Heterorhabditis</taxon>
    </lineage>
</organism>
<proteinExistence type="predicted"/>
<dbReference type="AlphaFoldDB" id="A0A1I7WIU1"/>
<keyword evidence="1" id="KW-1185">Reference proteome</keyword>
<protein>
    <submittedName>
        <fullName evidence="2">Ovule protein</fullName>
    </submittedName>
</protein>
<evidence type="ECO:0000313" key="2">
    <source>
        <dbReference type="WBParaSite" id="Hba_04931"/>
    </source>
</evidence>
<name>A0A1I7WIU1_HETBA</name>
<accession>A0A1I7WIU1</accession>
<dbReference type="WBParaSite" id="Hba_04931">
    <property type="protein sequence ID" value="Hba_04931"/>
    <property type="gene ID" value="Hba_04931"/>
</dbReference>
<sequence>MEENTITVTPVLGMRPDLHNFKALCLQSGLGKTCTNYCPHHAYNIEAHTNLSLHFNLYFSERLVYKEIPHCITYPPILIIINQTIICPQATTTWDALGFSKLSYPVKGVRSGDTGIRVSRASALLAQPFSLLIVLLSPVINHCICHYQSISAYYICLCYTI</sequence>
<dbReference type="Proteomes" id="UP000095283">
    <property type="component" value="Unplaced"/>
</dbReference>
<evidence type="ECO:0000313" key="1">
    <source>
        <dbReference type="Proteomes" id="UP000095283"/>
    </source>
</evidence>
<reference evidence="2" key="1">
    <citation type="submission" date="2016-11" db="UniProtKB">
        <authorList>
            <consortium name="WormBaseParasite"/>
        </authorList>
    </citation>
    <scope>IDENTIFICATION</scope>
</reference>